<dbReference type="EMBL" id="WDER01000111">
    <property type="protein sequence ID" value="KAB6078144.1"/>
    <property type="molecule type" value="Genomic_DNA"/>
</dbReference>
<organism evidence="1 2">
    <name type="scientific">Bacteroides xylanisolvens</name>
    <dbReference type="NCBI Taxonomy" id="371601"/>
    <lineage>
        <taxon>Bacteria</taxon>
        <taxon>Pseudomonadati</taxon>
        <taxon>Bacteroidota</taxon>
        <taxon>Bacteroidia</taxon>
        <taxon>Bacteroidales</taxon>
        <taxon>Bacteroidaceae</taxon>
        <taxon>Bacteroides</taxon>
    </lineage>
</organism>
<accession>A0A4V1YDF9</accession>
<gene>
    <name evidence="1" type="ORF">GA560_23740</name>
</gene>
<name>A0A4V1YDF9_9BACE</name>
<dbReference type="RefSeq" id="WP_151922328.1">
    <property type="nucleotide sequence ID" value="NZ_RCXZ01000065.1"/>
</dbReference>
<dbReference type="Proteomes" id="UP000474077">
    <property type="component" value="Unassembled WGS sequence"/>
</dbReference>
<evidence type="ECO:0000313" key="1">
    <source>
        <dbReference type="EMBL" id="KAB6078144.1"/>
    </source>
</evidence>
<comment type="caution">
    <text evidence="1">The sequence shown here is derived from an EMBL/GenBank/DDBJ whole genome shotgun (WGS) entry which is preliminary data.</text>
</comment>
<dbReference type="AlphaFoldDB" id="A0A4V1YDF9"/>
<protein>
    <submittedName>
        <fullName evidence="1">Uncharacterized protein</fullName>
    </submittedName>
</protein>
<proteinExistence type="predicted"/>
<sequence>MKKYFVLSVFIMLIGAFTNVQKQNSVIPDNGVNSHVGIESSKGIIVTIPSIYTVFSIVPIKNE</sequence>
<reference evidence="1 2" key="1">
    <citation type="journal article" date="2019" name="Nat. Med.">
        <title>A library of human gut bacterial isolates paired with longitudinal multiomics data enables mechanistic microbiome research.</title>
        <authorList>
            <person name="Poyet M."/>
            <person name="Groussin M."/>
            <person name="Gibbons S.M."/>
            <person name="Avila-Pacheco J."/>
            <person name="Jiang X."/>
            <person name="Kearney S.M."/>
            <person name="Perrotta A.R."/>
            <person name="Berdy B."/>
            <person name="Zhao S."/>
            <person name="Lieberman T.D."/>
            <person name="Swanson P.K."/>
            <person name="Smith M."/>
            <person name="Roesemann S."/>
            <person name="Alexander J.E."/>
            <person name="Rich S.A."/>
            <person name="Livny J."/>
            <person name="Vlamakis H."/>
            <person name="Clish C."/>
            <person name="Bullock K."/>
            <person name="Deik A."/>
            <person name="Scott J."/>
            <person name="Pierce K.A."/>
            <person name="Xavier R.J."/>
            <person name="Alm E.J."/>
        </authorList>
    </citation>
    <scope>NUCLEOTIDE SEQUENCE [LARGE SCALE GENOMIC DNA]</scope>
    <source>
        <strain evidence="1 2">BIOML-A73</strain>
    </source>
</reference>
<evidence type="ECO:0000313" key="2">
    <source>
        <dbReference type="Proteomes" id="UP000474077"/>
    </source>
</evidence>